<evidence type="ECO:0000313" key="1">
    <source>
        <dbReference type="EMBL" id="AFC99957.1"/>
    </source>
</evidence>
<evidence type="ECO:0000313" key="2">
    <source>
        <dbReference type="Proteomes" id="UP000005233"/>
    </source>
</evidence>
<evidence type="ECO:0008006" key="3">
    <source>
        <dbReference type="Google" id="ProtNLM"/>
    </source>
</evidence>
<proteinExistence type="predicted"/>
<keyword evidence="2" id="KW-1185">Reference proteome</keyword>
<reference evidence="1 2" key="1">
    <citation type="journal article" date="2012" name="J. Bacteriol.">
        <title>Complete genome sequence of a thermophilic methanogen, Methanocella conradii HZ254, isolated from Chinese rice field soil.</title>
        <authorList>
            <person name="Lu Z."/>
            <person name="Lu Y."/>
        </authorList>
    </citation>
    <scope>NUCLEOTIDE SEQUENCE [LARGE SCALE GENOMIC DNA]</scope>
    <source>
        <strain evidence="2">DSM 24694 / JCM 17849 / CGMCC 1.5162 / HZ254</strain>
    </source>
</reference>
<dbReference type="Proteomes" id="UP000005233">
    <property type="component" value="Chromosome"/>
</dbReference>
<sequence>MRHMINIVELMVDNEFMDIDALKSMFLHGIREYLSSHGYDVTPVDRSEWYSFERKLLVDTNAPEPYISKAVDAQNKKQKDAYGVLIN</sequence>
<dbReference type="EMBL" id="CP003243">
    <property type="protein sequence ID" value="AFC99957.1"/>
    <property type="molecule type" value="Genomic_DNA"/>
</dbReference>
<dbReference type="AlphaFoldDB" id="H8I8Q3"/>
<dbReference type="eggNOG" id="arCOG11640">
    <property type="taxonomic scope" value="Archaea"/>
</dbReference>
<organism evidence="1 2">
    <name type="scientific">Methanocella conradii (strain DSM 24694 / JCM 17849 / CGMCC 1.5162 / HZ254)</name>
    <dbReference type="NCBI Taxonomy" id="1041930"/>
    <lineage>
        <taxon>Archaea</taxon>
        <taxon>Methanobacteriati</taxon>
        <taxon>Methanobacteriota</taxon>
        <taxon>Stenosarchaea group</taxon>
        <taxon>Methanomicrobia</taxon>
        <taxon>Methanocellales</taxon>
        <taxon>Methanocellaceae</taxon>
        <taxon>Methanocella</taxon>
    </lineage>
</organism>
<dbReference type="KEGG" id="mez:Mtc_1204"/>
<protein>
    <recommendedName>
        <fullName evidence="3">Phage protein</fullName>
    </recommendedName>
</protein>
<gene>
    <name evidence="1" type="ordered locus">Mtc_1204</name>
</gene>
<dbReference type="HOGENOM" id="CLU_2475983_0_0_2"/>
<accession>H8I8Q3</accession>
<dbReference type="STRING" id="1041930.Mtc_1204"/>
<name>H8I8Q3_METCZ</name>